<reference evidence="4 5" key="1">
    <citation type="journal article" date="2013" name="Proc. Natl. Acad. Sci. U.S.A.">
        <title>Fine-scale variation in meiotic recombination in Mimulus inferred from population shotgun sequencing.</title>
        <authorList>
            <person name="Hellsten U."/>
            <person name="Wright K.M."/>
            <person name="Jenkins J."/>
            <person name="Shu S."/>
            <person name="Yuan Y."/>
            <person name="Wessler S.R."/>
            <person name="Schmutz J."/>
            <person name="Willis J.H."/>
            <person name="Rokhsar D.S."/>
        </authorList>
    </citation>
    <scope>NUCLEOTIDE SEQUENCE [LARGE SCALE GENOMIC DNA]</scope>
    <source>
        <strain evidence="5">cv. DUN x IM62</strain>
    </source>
</reference>
<protein>
    <recommendedName>
        <fullName evidence="3">NTF2 domain-containing protein</fullName>
    </recommendedName>
</protein>
<dbReference type="PANTHER" id="PTHR10693:SF75">
    <property type="entry name" value="NUCLEAR TRANSPORT FACTOR 2"/>
    <property type="match status" value="1"/>
</dbReference>
<evidence type="ECO:0000313" key="5">
    <source>
        <dbReference type="Proteomes" id="UP000030748"/>
    </source>
</evidence>
<dbReference type="CDD" id="cd00780">
    <property type="entry name" value="NTF2"/>
    <property type="match status" value="1"/>
</dbReference>
<dbReference type="Proteomes" id="UP000030748">
    <property type="component" value="Unassembled WGS sequence"/>
</dbReference>
<dbReference type="PANTHER" id="PTHR10693">
    <property type="entry name" value="RAS GTPASE-ACTIVATING PROTEIN-BINDING PROTEIN"/>
    <property type="match status" value="1"/>
</dbReference>
<accession>A0A022RWR7</accession>
<dbReference type="InterPro" id="IPR018222">
    <property type="entry name" value="Nuclear_transport_factor_2_euk"/>
</dbReference>
<dbReference type="SUPFAM" id="SSF54427">
    <property type="entry name" value="NTF2-like"/>
    <property type="match status" value="1"/>
</dbReference>
<name>A0A022RWR7_ERYGU</name>
<sequence>MATQTANPPPAPSAQVVGNAFVEQYYHILHHSPELVFRFYQDVSVLSRPDPNGLMTTVTTMKSINDKICSLDYKNYKAEIKTADAQDSYADGVIVLVTGYLTGKDNRRRKFTQTFFLAPQDKGYYVLNDLFRYAEESEPEISSGLVTGVVEAPPTSVAQDPEPLRVVDSPIVNHATPQLEEVEVIEEKIDEQGTDEIEVSDDKDVLVEAESHSNENHDDTPKKSYASILSSLTKKSPTKVYVPAKTAKVPVKTEKQQRQPAAEESVIESSVPVAPNNAPESKDAQDEGIFPAVSFF</sequence>
<dbReference type="InterPro" id="IPR002075">
    <property type="entry name" value="NTF2_dom"/>
</dbReference>
<dbReference type="GO" id="GO:0005829">
    <property type="term" value="C:cytosol"/>
    <property type="evidence" value="ECO:0000318"/>
    <property type="project" value="GO_Central"/>
</dbReference>
<proteinExistence type="predicted"/>
<feature type="region of interest" description="Disordered" evidence="2">
    <location>
        <begin position="249"/>
        <end position="289"/>
    </location>
</feature>
<dbReference type="FunFam" id="3.10.450.50:FF:000003">
    <property type="entry name" value="Nuclear transport factor 2 family protein"/>
    <property type="match status" value="1"/>
</dbReference>
<organism evidence="4 5">
    <name type="scientific">Erythranthe guttata</name>
    <name type="common">Yellow monkey flower</name>
    <name type="synonym">Mimulus guttatus</name>
    <dbReference type="NCBI Taxonomy" id="4155"/>
    <lineage>
        <taxon>Eukaryota</taxon>
        <taxon>Viridiplantae</taxon>
        <taxon>Streptophyta</taxon>
        <taxon>Embryophyta</taxon>
        <taxon>Tracheophyta</taxon>
        <taxon>Spermatophyta</taxon>
        <taxon>Magnoliopsida</taxon>
        <taxon>eudicotyledons</taxon>
        <taxon>Gunneridae</taxon>
        <taxon>Pentapetalae</taxon>
        <taxon>asterids</taxon>
        <taxon>lamiids</taxon>
        <taxon>Lamiales</taxon>
        <taxon>Phrymaceae</taxon>
        <taxon>Erythranthe</taxon>
    </lineage>
</organism>
<evidence type="ECO:0000259" key="3">
    <source>
        <dbReference type="PROSITE" id="PS50177"/>
    </source>
</evidence>
<dbReference type="eggNOG" id="KOG0116">
    <property type="taxonomic scope" value="Eukaryota"/>
</dbReference>
<keyword evidence="1" id="KW-0694">RNA-binding</keyword>
<dbReference type="PROSITE" id="PS50177">
    <property type="entry name" value="NTF2_DOMAIN"/>
    <property type="match status" value="1"/>
</dbReference>
<dbReference type="Gene3D" id="3.10.450.50">
    <property type="match status" value="1"/>
</dbReference>
<dbReference type="EMBL" id="KI630214">
    <property type="protein sequence ID" value="EYU44203.1"/>
    <property type="molecule type" value="Genomic_DNA"/>
</dbReference>
<dbReference type="InterPro" id="IPR032710">
    <property type="entry name" value="NTF2-like_dom_sf"/>
</dbReference>
<gene>
    <name evidence="4" type="ORF">MIMGU_mgv1a010963mg</name>
</gene>
<evidence type="ECO:0000256" key="1">
    <source>
        <dbReference type="ARBA" id="ARBA00022884"/>
    </source>
</evidence>
<dbReference type="AlphaFoldDB" id="A0A022RWR7"/>
<dbReference type="InterPro" id="IPR039539">
    <property type="entry name" value="Ras_GTPase_bind_prot"/>
</dbReference>
<feature type="domain" description="NTF2" evidence="3">
    <location>
        <begin position="17"/>
        <end position="133"/>
    </location>
</feature>
<evidence type="ECO:0000256" key="2">
    <source>
        <dbReference type="SAM" id="MobiDB-lite"/>
    </source>
</evidence>
<dbReference type="STRING" id="4155.A0A022RWR7"/>
<dbReference type="GO" id="GO:0003729">
    <property type="term" value="F:mRNA binding"/>
    <property type="evidence" value="ECO:0000318"/>
    <property type="project" value="GO_Central"/>
</dbReference>
<evidence type="ECO:0000313" key="4">
    <source>
        <dbReference type="EMBL" id="EYU44203.1"/>
    </source>
</evidence>
<dbReference type="Pfam" id="PF02136">
    <property type="entry name" value="NTF2"/>
    <property type="match status" value="1"/>
</dbReference>
<keyword evidence="5" id="KW-1185">Reference proteome</keyword>